<proteinExistence type="inferred from homology"/>
<dbReference type="InterPro" id="IPR050366">
    <property type="entry name" value="BP-dependent_transpt_permease"/>
</dbReference>
<dbReference type="EMBL" id="JACHKF010000001">
    <property type="protein sequence ID" value="MBB6569668.1"/>
    <property type="molecule type" value="Genomic_DNA"/>
</dbReference>
<keyword evidence="2 7" id="KW-0813">Transport</keyword>
<keyword evidence="4 7" id="KW-0812">Transmembrane</keyword>
<dbReference type="InterPro" id="IPR035906">
    <property type="entry name" value="MetI-like_sf"/>
</dbReference>
<dbReference type="PANTHER" id="PTHR43386:SF25">
    <property type="entry name" value="PEPTIDE ABC TRANSPORTER PERMEASE PROTEIN"/>
    <property type="match status" value="1"/>
</dbReference>
<keyword evidence="3" id="KW-1003">Cell membrane</keyword>
<dbReference type="AlphaFoldDB" id="A0A841SC98"/>
<evidence type="ECO:0000313" key="9">
    <source>
        <dbReference type="EMBL" id="MBB6569668.1"/>
    </source>
</evidence>
<evidence type="ECO:0000256" key="3">
    <source>
        <dbReference type="ARBA" id="ARBA00022475"/>
    </source>
</evidence>
<dbReference type="RefSeq" id="WP_202885777.1">
    <property type="nucleotide sequence ID" value="NZ_BAAAGT010000002.1"/>
</dbReference>
<dbReference type="Pfam" id="PF00528">
    <property type="entry name" value="BPD_transp_1"/>
    <property type="match status" value="1"/>
</dbReference>
<feature type="transmembrane region" description="Helical" evidence="7">
    <location>
        <begin position="67"/>
        <end position="91"/>
    </location>
</feature>
<keyword evidence="6 7" id="KW-0472">Membrane</keyword>
<sequence>MSRLGKAGWALFFLLLLVILIGPAIAPNTATHPVGPPYAPPSGRALLGTDHLGRDMLSRLLLGGRPLLLTSLAAAAAGTLAGSLTGLVAALSRRRLGAWLMRPLDAITAVPPILLLLLCLTALPNRTGLVIAVAITSAPLSARVARSAAAQVAGRAHVENAIARGENWSWLLGREILPLVAGPLLADFGIRFVAAVYLVAAAGFLGLGASDTDWGRLIVEALPGAALQPVALLAPVIGVAFLAVAANLASDRAAQNSRGLLA</sequence>
<gene>
    <name evidence="9" type="ORF">HNR71_005305</name>
</gene>
<dbReference type="PANTHER" id="PTHR43386">
    <property type="entry name" value="OLIGOPEPTIDE TRANSPORT SYSTEM PERMEASE PROTEIN APPC"/>
    <property type="match status" value="1"/>
</dbReference>
<dbReference type="SUPFAM" id="SSF161098">
    <property type="entry name" value="MetI-like"/>
    <property type="match status" value="1"/>
</dbReference>
<dbReference type="GO" id="GO:0055085">
    <property type="term" value="P:transmembrane transport"/>
    <property type="evidence" value="ECO:0007669"/>
    <property type="project" value="InterPro"/>
</dbReference>
<dbReference type="InterPro" id="IPR000515">
    <property type="entry name" value="MetI-like"/>
</dbReference>
<organism evidence="9 10">
    <name type="scientific">Kribbella sandramycini</name>
    <dbReference type="NCBI Taxonomy" id="60450"/>
    <lineage>
        <taxon>Bacteria</taxon>
        <taxon>Bacillati</taxon>
        <taxon>Actinomycetota</taxon>
        <taxon>Actinomycetes</taxon>
        <taxon>Propionibacteriales</taxon>
        <taxon>Kribbellaceae</taxon>
        <taxon>Kribbella</taxon>
    </lineage>
</organism>
<evidence type="ECO:0000256" key="5">
    <source>
        <dbReference type="ARBA" id="ARBA00022989"/>
    </source>
</evidence>
<dbReference type="GO" id="GO:0005886">
    <property type="term" value="C:plasma membrane"/>
    <property type="evidence" value="ECO:0007669"/>
    <property type="project" value="UniProtKB-SubCell"/>
</dbReference>
<evidence type="ECO:0000256" key="6">
    <source>
        <dbReference type="ARBA" id="ARBA00023136"/>
    </source>
</evidence>
<feature type="transmembrane region" description="Helical" evidence="7">
    <location>
        <begin position="188"/>
        <end position="210"/>
    </location>
</feature>
<evidence type="ECO:0000256" key="2">
    <source>
        <dbReference type="ARBA" id="ARBA00022448"/>
    </source>
</evidence>
<dbReference type="PROSITE" id="PS50928">
    <property type="entry name" value="ABC_TM1"/>
    <property type="match status" value="1"/>
</dbReference>
<dbReference type="Gene3D" id="1.10.3720.10">
    <property type="entry name" value="MetI-like"/>
    <property type="match status" value="1"/>
</dbReference>
<evidence type="ECO:0000256" key="1">
    <source>
        <dbReference type="ARBA" id="ARBA00004651"/>
    </source>
</evidence>
<feature type="transmembrane region" description="Helical" evidence="7">
    <location>
        <begin position="230"/>
        <end position="249"/>
    </location>
</feature>
<comment type="similarity">
    <text evidence="7">Belongs to the binding-protein-dependent transport system permease family.</text>
</comment>
<evidence type="ECO:0000256" key="4">
    <source>
        <dbReference type="ARBA" id="ARBA00022692"/>
    </source>
</evidence>
<accession>A0A841SC98</accession>
<reference evidence="9 10" key="1">
    <citation type="submission" date="2020-08" db="EMBL/GenBank/DDBJ databases">
        <title>Sequencing the genomes of 1000 actinobacteria strains.</title>
        <authorList>
            <person name="Klenk H.-P."/>
        </authorList>
    </citation>
    <scope>NUCLEOTIDE SEQUENCE [LARGE SCALE GENOMIC DNA]</scope>
    <source>
        <strain evidence="9 10">DSM 15626</strain>
    </source>
</reference>
<name>A0A841SC98_9ACTN</name>
<comment type="subcellular location">
    <subcellularLocation>
        <location evidence="1 7">Cell membrane</location>
        <topology evidence="1 7">Multi-pass membrane protein</topology>
    </subcellularLocation>
</comment>
<keyword evidence="5 7" id="KW-1133">Transmembrane helix</keyword>
<evidence type="ECO:0000313" key="10">
    <source>
        <dbReference type="Proteomes" id="UP000553957"/>
    </source>
</evidence>
<protein>
    <submittedName>
        <fullName evidence="9">ABC-type dipeptide/oligopeptide/nickel transport system permease subunit</fullName>
    </submittedName>
</protein>
<evidence type="ECO:0000256" key="7">
    <source>
        <dbReference type="RuleBase" id="RU363032"/>
    </source>
</evidence>
<dbReference type="Proteomes" id="UP000553957">
    <property type="component" value="Unassembled WGS sequence"/>
</dbReference>
<comment type="caution">
    <text evidence="9">The sequence shown here is derived from an EMBL/GenBank/DDBJ whole genome shotgun (WGS) entry which is preliminary data.</text>
</comment>
<evidence type="ECO:0000259" key="8">
    <source>
        <dbReference type="PROSITE" id="PS50928"/>
    </source>
</evidence>
<feature type="domain" description="ABC transmembrane type-1" evidence="8">
    <location>
        <begin position="68"/>
        <end position="245"/>
    </location>
</feature>